<dbReference type="InterPro" id="IPR021109">
    <property type="entry name" value="Peptidase_aspartic_dom_sf"/>
</dbReference>
<dbReference type="AlphaFoldDB" id="A0AAD4CX89"/>
<comment type="caution">
    <text evidence="2">The sequence shown here is derived from an EMBL/GenBank/DDBJ whole genome shotgun (WGS) entry which is preliminary data.</text>
</comment>
<proteinExistence type="predicted"/>
<accession>A0AAD4CX89</accession>
<keyword evidence="3" id="KW-1185">Reference proteome</keyword>
<organism evidence="2 3">
    <name type="scientific">Aspergillus nanangensis</name>
    <dbReference type="NCBI Taxonomy" id="2582783"/>
    <lineage>
        <taxon>Eukaryota</taxon>
        <taxon>Fungi</taxon>
        <taxon>Dikarya</taxon>
        <taxon>Ascomycota</taxon>
        <taxon>Pezizomycotina</taxon>
        <taxon>Eurotiomycetes</taxon>
        <taxon>Eurotiomycetidae</taxon>
        <taxon>Eurotiales</taxon>
        <taxon>Aspergillaceae</taxon>
        <taxon>Aspergillus</taxon>
        <taxon>Aspergillus subgen. Circumdati</taxon>
    </lineage>
</organism>
<sequence length="199" mass="22396">MFFSSAISQLPHGRRKKNILGCFRRDKSRAEPTTPSKLPQNRTASSHPPNNKVPAPLEVKYPRVSLPQLDPASSNFIYNTVLPGKGGSKIRRLMAVDFRTDANIMSEDVYNSLHTKTLHLHRDPSIIVYIASMGKVTPLGSVDVKWSLWADDTVYNTRFYVVKGCQFDMLLGRPSVIEHQLSQKDPAVASRIQASYRDQ</sequence>
<evidence type="ECO:0000256" key="1">
    <source>
        <dbReference type="SAM" id="MobiDB-lite"/>
    </source>
</evidence>
<feature type="compositionally biased region" description="Polar residues" evidence="1">
    <location>
        <begin position="31"/>
        <end position="49"/>
    </location>
</feature>
<reference evidence="2" key="1">
    <citation type="journal article" date="2019" name="Beilstein J. Org. Chem.">
        <title>Nanangenines: drimane sesquiterpenoids as the dominant metabolite cohort of a novel Australian fungus, Aspergillus nanangensis.</title>
        <authorList>
            <person name="Lacey H.J."/>
            <person name="Gilchrist C.L.M."/>
            <person name="Crombie A."/>
            <person name="Kalaitzis J.A."/>
            <person name="Vuong D."/>
            <person name="Rutledge P.J."/>
            <person name="Turner P."/>
            <person name="Pitt J.I."/>
            <person name="Lacey E."/>
            <person name="Chooi Y.H."/>
            <person name="Piggott A.M."/>
        </authorList>
    </citation>
    <scope>NUCLEOTIDE SEQUENCE</scope>
    <source>
        <strain evidence="2">MST-FP2251</strain>
    </source>
</reference>
<reference evidence="2" key="2">
    <citation type="submission" date="2020-02" db="EMBL/GenBank/DDBJ databases">
        <authorList>
            <person name="Gilchrist C.L.M."/>
            <person name="Chooi Y.-H."/>
        </authorList>
    </citation>
    <scope>NUCLEOTIDE SEQUENCE</scope>
    <source>
        <strain evidence="2">MST-FP2251</strain>
    </source>
</reference>
<dbReference type="Gene3D" id="2.40.70.10">
    <property type="entry name" value="Acid Proteases"/>
    <property type="match status" value="1"/>
</dbReference>
<feature type="region of interest" description="Disordered" evidence="1">
    <location>
        <begin position="23"/>
        <end position="57"/>
    </location>
</feature>
<dbReference type="CDD" id="cd00303">
    <property type="entry name" value="retropepsin_like"/>
    <property type="match status" value="1"/>
</dbReference>
<evidence type="ECO:0000313" key="3">
    <source>
        <dbReference type="Proteomes" id="UP001194746"/>
    </source>
</evidence>
<dbReference type="EMBL" id="VCAU01000004">
    <property type="protein sequence ID" value="KAF9894406.1"/>
    <property type="molecule type" value="Genomic_DNA"/>
</dbReference>
<evidence type="ECO:0000313" key="2">
    <source>
        <dbReference type="EMBL" id="KAF9894406.1"/>
    </source>
</evidence>
<gene>
    <name evidence="2" type="ORF">FE257_007909</name>
</gene>
<dbReference type="Proteomes" id="UP001194746">
    <property type="component" value="Unassembled WGS sequence"/>
</dbReference>
<name>A0AAD4CX89_ASPNN</name>
<protein>
    <submittedName>
        <fullName evidence="2">Uncharacterized protein</fullName>
    </submittedName>
</protein>